<reference evidence="2 3" key="1">
    <citation type="journal article" date="2020" name="Nature">
        <title>Isolation of an archaeon at the prokaryote-eukaryote interface.</title>
        <authorList>
            <person name="Imachi H."/>
            <person name="Nobu M.K."/>
            <person name="Nakahara N."/>
            <person name="Morono Y."/>
            <person name="Ogawara M."/>
            <person name="Takaki Y."/>
            <person name="Takano Y."/>
            <person name="Uematsu K."/>
            <person name="Ikuta T."/>
            <person name="Ito M."/>
            <person name="Matsui Y."/>
            <person name="Miyazaki M."/>
            <person name="Murata K."/>
            <person name="Saito Y."/>
            <person name="Sakai S."/>
            <person name="Song C."/>
            <person name="Tasumi E."/>
            <person name="Yamanaka Y."/>
            <person name="Yamaguchi T."/>
            <person name="Kamagata Y."/>
            <person name="Tamaki H."/>
            <person name="Takai K."/>
        </authorList>
    </citation>
    <scope>NUCLEOTIDE SEQUENCE [LARGE SCALE GENOMIC DNA]</scope>
    <source>
        <strain evidence="2 3">MK-D1</strain>
    </source>
</reference>
<dbReference type="Proteomes" id="UP000321408">
    <property type="component" value="Chromosome"/>
</dbReference>
<feature type="transmembrane region" description="Helical" evidence="1">
    <location>
        <begin position="56"/>
        <end position="74"/>
    </location>
</feature>
<gene>
    <name evidence="2" type="ORF">DSAG12_02700</name>
</gene>
<dbReference type="KEGG" id="psyt:DSAG12_02700"/>
<dbReference type="RefSeq" id="WP_147663796.1">
    <property type="nucleotide sequence ID" value="NZ_CP042905.2"/>
</dbReference>
<keyword evidence="1" id="KW-0812">Transmembrane</keyword>
<name>A0A5B9DDL3_9ARCH</name>
<keyword evidence="1" id="KW-1133">Transmembrane helix</keyword>
<sequence length="225" mass="25813">MNSNRNKKDIDENLELVELSPEEKARLDQIQELNIEAIQNLEEFIAKQKKVNQKQVLLKVGIYVVEAIILILITSQISNVFVAIIVSLLGSIIMTSTIDLIIKKIKKEKDIGDTGEIKRDYKRHFISLIVSQFPVIPPIIKNNIVTICYKGKTTKVSADVLKMRTFKKLTEEFLQARKDFRDFEYTDAVKLLKKVIRKSKHRKELLELHGEAELLLDAIPIVTSS</sequence>
<protein>
    <submittedName>
        <fullName evidence="2">Uncharacterized protein</fullName>
    </submittedName>
</protein>
<evidence type="ECO:0000313" key="3">
    <source>
        <dbReference type="Proteomes" id="UP000321408"/>
    </source>
</evidence>
<evidence type="ECO:0000313" key="2">
    <source>
        <dbReference type="EMBL" id="QEE16870.1"/>
    </source>
</evidence>
<evidence type="ECO:0000256" key="1">
    <source>
        <dbReference type="SAM" id="Phobius"/>
    </source>
</evidence>
<proteinExistence type="predicted"/>
<dbReference type="EMBL" id="CP042905">
    <property type="protein sequence ID" value="QEE16870.1"/>
    <property type="molecule type" value="Genomic_DNA"/>
</dbReference>
<keyword evidence="3" id="KW-1185">Reference proteome</keyword>
<organism evidence="2 3">
    <name type="scientific">Promethearchaeum syntrophicum</name>
    <dbReference type="NCBI Taxonomy" id="2594042"/>
    <lineage>
        <taxon>Archaea</taxon>
        <taxon>Promethearchaeati</taxon>
        <taxon>Promethearchaeota</taxon>
        <taxon>Promethearchaeia</taxon>
        <taxon>Promethearchaeales</taxon>
        <taxon>Promethearchaeaceae</taxon>
        <taxon>Promethearchaeum</taxon>
    </lineage>
</organism>
<dbReference type="AlphaFoldDB" id="A0A5B9DDL3"/>
<accession>A0A5B9DDL3</accession>
<feature type="transmembrane region" description="Helical" evidence="1">
    <location>
        <begin position="80"/>
        <end position="102"/>
    </location>
</feature>
<dbReference type="GeneID" id="41330680"/>
<reference evidence="2 3" key="2">
    <citation type="journal article" date="2024" name="Int. J. Syst. Evol. Microbiol.">
        <title>Promethearchaeum syntrophicum gen. nov., sp. nov., an anaerobic, obligately syntrophic archaeon, the first isolate of the lineage 'Asgard' archaea, and proposal of the new archaeal phylum Promethearchaeota phyl. nov. and kingdom Promethearchaeati regn. nov.</title>
        <authorList>
            <person name="Imachi H."/>
            <person name="Nobu M.K."/>
            <person name="Kato S."/>
            <person name="Takaki Y."/>
            <person name="Miyazaki M."/>
            <person name="Miyata M."/>
            <person name="Ogawara M."/>
            <person name="Saito Y."/>
            <person name="Sakai S."/>
            <person name="Tahara Y.O."/>
            <person name="Takano Y."/>
            <person name="Tasumi E."/>
            <person name="Uematsu K."/>
            <person name="Yoshimura T."/>
            <person name="Itoh T."/>
            <person name="Ohkuma M."/>
            <person name="Takai K."/>
        </authorList>
    </citation>
    <scope>NUCLEOTIDE SEQUENCE [LARGE SCALE GENOMIC DNA]</scope>
    <source>
        <strain evidence="2 3">MK-D1</strain>
    </source>
</reference>
<keyword evidence="1" id="KW-0472">Membrane</keyword>